<name>A0A377GKQ4_9GAMM</name>
<dbReference type="AlphaFoldDB" id="A0A377GKQ4"/>
<evidence type="ECO:0000313" key="3">
    <source>
        <dbReference type="EMBL" id="STO25397.1"/>
    </source>
</evidence>
<gene>
    <name evidence="3" type="ORF">NCTC11401_02232</name>
    <name evidence="2" type="ORF">SAMN05421777_10878</name>
</gene>
<dbReference type="OrthoDB" id="5651611at2"/>
<organism evidence="3 5">
    <name type="scientific">Fluoribacter gormanii</name>
    <dbReference type="NCBI Taxonomy" id="464"/>
    <lineage>
        <taxon>Bacteria</taxon>
        <taxon>Pseudomonadati</taxon>
        <taxon>Pseudomonadota</taxon>
        <taxon>Gammaproteobacteria</taxon>
        <taxon>Legionellales</taxon>
        <taxon>Legionellaceae</taxon>
        <taxon>Fluoribacter</taxon>
    </lineage>
</organism>
<dbReference type="Proteomes" id="UP000254374">
    <property type="component" value="Unassembled WGS sequence"/>
</dbReference>
<evidence type="ECO:0000256" key="1">
    <source>
        <dbReference type="SAM" id="Coils"/>
    </source>
</evidence>
<evidence type="ECO:0000313" key="5">
    <source>
        <dbReference type="Proteomes" id="UP000254374"/>
    </source>
</evidence>
<protein>
    <submittedName>
        <fullName evidence="3">Uncharacterized protein</fullName>
    </submittedName>
</protein>
<dbReference type="RefSeq" id="WP_058468679.1">
    <property type="nucleotide sequence ID" value="NZ_CAAAIX010000015.1"/>
</dbReference>
<evidence type="ECO:0000313" key="4">
    <source>
        <dbReference type="Proteomes" id="UP000186808"/>
    </source>
</evidence>
<accession>A0A377GKQ4</accession>
<feature type="coiled-coil region" evidence="1">
    <location>
        <begin position="383"/>
        <end position="424"/>
    </location>
</feature>
<dbReference type="EMBL" id="UGGV01000001">
    <property type="protein sequence ID" value="STO25397.1"/>
    <property type="molecule type" value="Genomic_DNA"/>
</dbReference>
<proteinExistence type="predicted"/>
<dbReference type="EMBL" id="FTNL01000008">
    <property type="protein sequence ID" value="SIR22325.1"/>
    <property type="molecule type" value="Genomic_DNA"/>
</dbReference>
<dbReference type="STRING" id="464.Lgor_2209"/>
<sequence>MKDWLKLFFAKNDAILLTLNGKTFKKSDCQWLGGGAEKDVYQIKGTNQCFFIPHRIDREVVWGEKIHTSEDFWNSKIEGEKFLLDQISALGLKTQRFEILPLKIEDPGKSTYTLNVLVTKDFNSLCEEESLVIYNRKGEQTIIGNPPNFFAMKEQFKEKYFAQKVIKKIITEYAIAFTFTLPTSILYVLDDSEHFCFELPKDATEPPVARYMFWDVLSDFHGVGIPIVPTLNELKFGSREEHPNSSSQAPLKGLINLAYQVASPIVKMSSPQIADFNVDSLAVDLLAALNDDDILNEALVHARKLASKFINNLLKENEHNKIDNEDFILLMQSVISIGEFDLFLRAFQVFEHPADMPQEDVDKIIAIAKKYKAQPIIDYLNIHLVEEKANREAERNIRLAQEKAKNEAEKVEAEEKHRKESEQLKNDFLQCYDEKLTDDKSAWCGIYSFFAKSYVNKNMSLKQLVEHAQGRSMHGNGKRSKEIMKTMGWLDENNEITDKISRYIM</sequence>
<dbReference type="Proteomes" id="UP000186808">
    <property type="component" value="Unassembled WGS sequence"/>
</dbReference>
<reference evidence="3 5" key="2">
    <citation type="submission" date="2018-06" db="EMBL/GenBank/DDBJ databases">
        <authorList>
            <consortium name="Pathogen Informatics"/>
            <person name="Doyle S."/>
        </authorList>
    </citation>
    <scope>NUCLEOTIDE SEQUENCE [LARGE SCALE GENOMIC DNA]</scope>
    <source>
        <strain evidence="3 5">NCTC11401</strain>
    </source>
</reference>
<reference evidence="2 4" key="1">
    <citation type="submission" date="2017-01" db="EMBL/GenBank/DDBJ databases">
        <authorList>
            <person name="Varghese N."/>
            <person name="Submissions S."/>
        </authorList>
    </citation>
    <scope>NUCLEOTIDE SEQUENCE [LARGE SCALE GENOMIC DNA]</scope>
    <source>
        <strain evidence="2 4">ATCC 33342</strain>
    </source>
</reference>
<keyword evidence="4" id="KW-1185">Reference proteome</keyword>
<keyword evidence="1" id="KW-0175">Coiled coil</keyword>
<evidence type="ECO:0000313" key="2">
    <source>
        <dbReference type="EMBL" id="SIR22325.1"/>
    </source>
</evidence>